<keyword evidence="4 11" id="KW-0662">Pyridine nucleotide biosynthesis</keyword>
<dbReference type="Pfam" id="PF01467">
    <property type="entry name" value="CTP_transf_like"/>
    <property type="match status" value="1"/>
</dbReference>
<sequence length="226" mass="25590">MYFGGTFDPIHNGHLQSALCAGQLLNVANVGFVPCHITPHKDQPRTSSQHRLAMLECALKTIASNPTGMNVHVEDYELKHDRSSYTLHTLQYLRQLHGANTPLFWLIGMDSLITLDRWYGWQQLLQYAHIAVVNRPGYLAPSDGVLGHWWAQHRASLRDIAGSACGKCILLNTEEMDLSSTTIRRLIEQQRRCKETSLQITQLVPQAVAEYINQHKLYLTSDTEKS</sequence>
<protein>
    <recommendedName>
        <fullName evidence="11">Probable nicotinate-nucleotide adenylyltransferase</fullName>
        <ecNumber evidence="11">2.7.7.18</ecNumber>
    </recommendedName>
    <alternativeName>
        <fullName evidence="11">Deamido-NAD(+) diphosphorylase</fullName>
    </alternativeName>
    <alternativeName>
        <fullName evidence="11">Deamido-NAD(+) pyrophosphorylase</fullName>
    </alternativeName>
    <alternativeName>
        <fullName evidence="11">Nicotinate mononucleotide adenylyltransferase</fullName>
        <shortName evidence="11">NaMN adenylyltransferase</shortName>
    </alternativeName>
</protein>
<feature type="domain" description="Cytidyltransferase-like" evidence="12">
    <location>
        <begin position="2"/>
        <end position="185"/>
    </location>
</feature>
<evidence type="ECO:0000256" key="3">
    <source>
        <dbReference type="ARBA" id="ARBA00009014"/>
    </source>
</evidence>
<evidence type="ECO:0000256" key="7">
    <source>
        <dbReference type="ARBA" id="ARBA00022741"/>
    </source>
</evidence>
<accession>A0AAN1WJ95</accession>
<dbReference type="InterPro" id="IPR004821">
    <property type="entry name" value="Cyt_trans-like"/>
</dbReference>
<keyword evidence="8 11" id="KW-0067">ATP-binding</keyword>
<dbReference type="Proteomes" id="UP001320119">
    <property type="component" value="Chromosome"/>
</dbReference>
<keyword evidence="6 11" id="KW-0548">Nucleotidyltransferase</keyword>
<keyword evidence="14" id="KW-1185">Reference proteome</keyword>
<organism evidence="13 14">
    <name type="scientific">Marinagarivorans cellulosilyticus</name>
    <dbReference type="NCBI Taxonomy" id="2721545"/>
    <lineage>
        <taxon>Bacteria</taxon>
        <taxon>Pseudomonadati</taxon>
        <taxon>Pseudomonadota</taxon>
        <taxon>Gammaproteobacteria</taxon>
        <taxon>Cellvibrionales</taxon>
        <taxon>Cellvibrionaceae</taxon>
        <taxon>Marinagarivorans</taxon>
    </lineage>
</organism>
<dbReference type="HAMAP" id="MF_00244">
    <property type="entry name" value="NaMN_adenylyltr"/>
    <property type="match status" value="1"/>
</dbReference>
<dbReference type="SUPFAM" id="SSF52374">
    <property type="entry name" value="Nucleotidylyl transferase"/>
    <property type="match status" value="1"/>
</dbReference>
<dbReference type="PANTHER" id="PTHR39321:SF3">
    <property type="entry name" value="PHOSPHOPANTETHEINE ADENYLYLTRANSFERASE"/>
    <property type="match status" value="1"/>
</dbReference>
<dbReference type="PANTHER" id="PTHR39321">
    <property type="entry name" value="NICOTINATE-NUCLEOTIDE ADENYLYLTRANSFERASE-RELATED"/>
    <property type="match status" value="1"/>
</dbReference>
<evidence type="ECO:0000256" key="5">
    <source>
        <dbReference type="ARBA" id="ARBA00022679"/>
    </source>
</evidence>
<dbReference type="CDD" id="cd02165">
    <property type="entry name" value="NMNAT"/>
    <property type="match status" value="1"/>
</dbReference>
<proteinExistence type="inferred from homology"/>
<comment type="function">
    <text evidence="1 11">Catalyzes the reversible adenylation of nicotinate mononucleotide (NaMN) to nicotinic acid adenine dinucleotide (NaAD).</text>
</comment>
<reference evidence="13 14" key="1">
    <citation type="journal article" date="2022" name="IScience">
        <title>An ultrasensitive nanofiber-based assay for enzymatic hydrolysis and deep-sea microbial degradation of cellulose.</title>
        <authorList>
            <person name="Tsudome M."/>
            <person name="Tachioka M."/>
            <person name="Miyazaki M."/>
            <person name="Uchimura K."/>
            <person name="Tsuda M."/>
            <person name="Takaki Y."/>
            <person name="Deguchi S."/>
        </authorList>
    </citation>
    <scope>NUCLEOTIDE SEQUENCE [LARGE SCALE GENOMIC DNA]</scope>
    <source>
        <strain evidence="13 14">GE09</strain>
    </source>
</reference>
<dbReference type="InterPro" id="IPR014729">
    <property type="entry name" value="Rossmann-like_a/b/a_fold"/>
</dbReference>
<dbReference type="KEGG" id="marq:MARGE09_P2803"/>
<dbReference type="EMBL" id="AP023086">
    <property type="protein sequence ID" value="BCD98602.1"/>
    <property type="molecule type" value="Genomic_DNA"/>
</dbReference>
<dbReference type="InterPro" id="IPR005248">
    <property type="entry name" value="NadD/NMNAT"/>
</dbReference>
<dbReference type="NCBIfam" id="TIGR00482">
    <property type="entry name" value="nicotinate (nicotinamide) nucleotide adenylyltransferase"/>
    <property type="match status" value="1"/>
</dbReference>
<dbReference type="AlphaFoldDB" id="A0AAN1WJ95"/>
<dbReference type="RefSeq" id="WP_236983076.1">
    <property type="nucleotide sequence ID" value="NZ_AP023086.1"/>
</dbReference>
<evidence type="ECO:0000256" key="2">
    <source>
        <dbReference type="ARBA" id="ARBA00005019"/>
    </source>
</evidence>
<comment type="catalytic activity">
    <reaction evidence="10 11">
        <text>nicotinate beta-D-ribonucleotide + ATP + H(+) = deamido-NAD(+) + diphosphate</text>
        <dbReference type="Rhea" id="RHEA:22860"/>
        <dbReference type="ChEBI" id="CHEBI:15378"/>
        <dbReference type="ChEBI" id="CHEBI:30616"/>
        <dbReference type="ChEBI" id="CHEBI:33019"/>
        <dbReference type="ChEBI" id="CHEBI:57502"/>
        <dbReference type="ChEBI" id="CHEBI:58437"/>
        <dbReference type="EC" id="2.7.7.18"/>
    </reaction>
</comment>
<keyword evidence="7 11" id="KW-0547">Nucleotide-binding</keyword>
<evidence type="ECO:0000259" key="12">
    <source>
        <dbReference type="Pfam" id="PF01467"/>
    </source>
</evidence>
<dbReference type="Gene3D" id="3.40.50.620">
    <property type="entry name" value="HUPs"/>
    <property type="match status" value="1"/>
</dbReference>
<dbReference type="GO" id="GO:0004515">
    <property type="term" value="F:nicotinate-nucleotide adenylyltransferase activity"/>
    <property type="evidence" value="ECO:0007669"/>
    <property type="project" value="UniProtKB-UniRule"/>
</dbReference>
<evidence type="ECO:0000313" key="14">
    <source>
        <dbReference type="Proteomes" id="UP001320119"/>
    </source>
</evidence>
<keyword evidence="5 11" id="KW-0808">Transferase</keyword>
<evidence type="ECO:0000256" key="1">
    <source>
        <dbReference type="ARBA" id="ARBA00002324"/>
    </source>
</evidence>
<gene>
    <name evidence="11" type="primary">nadD</name>
    <name evidence="13" type="ORF">MARGE09_P2803</name>
</gene>
<evidence type="ECO:0000256" key="10">
    <source>
        <dbReference type="ARBA" id="ARBA00048721"/>
    </source>
</evidence>
<dbReference type="EC" id="2.7.7.18" evidence="11"/>
<dbReference type="NCBIfam" id="TIGR00125">
    <property type="entry name" value="cyt_tran_rel"/>
    <property type="match status" value="1"/>
</dbReference>
<comment type="pathway">
    <text evidence="2 11">Cofactor biosynthesis; NAD(+) biosynthesis; deamido-NAD(+) from nicotinate D-ribonucleotide: step 1/1.</text>
</comment>
<dbReference type="GO" id="GO:0005524">
    <property type="term" value="F:ATP binding"/>
    <property type="evidence" value="ECO:0007669"/>
    <property type="project" value="UniProtKB-KW"/>
</dbReference>
<evidence type="ECO:0000256" key="6">
    <source>
        <dbReference type="ARBA" id="ARBA00022695"/>
    </source>
</evidence>
<evidence type="ECO:0000256" key="4">
    <source>
        <dbReference type="ARBA" id="ARBA00022642"/>
    </source>
</evidence>
<evidence type="ECO:0000256" key="11">
    <source>
        <dbReference type="HAMAP-Rule" id="MF_00244"/>
    </source>
</evidence>
<evidence type="ECO:0000256" key="8">
    <source>
        <dbReference type="ARBA" id="ARBA00022840"/>
    </source>
</evidence>
<keyword evidence="9 11" id="KW-0520">NAD</keyword>
<name>A0AAN1WJ95_9GAMM</name>
<dbReference type="NCBIfam" id="NF000839">
    <property type="entry name" value="PRK00071.1-1"/>
    <property type="match status" value="1"/>
</dbReference>
<dbReference type="GO" id="GO:0009435">
    <property type="term" value="P:NAD+ biosynthetic process"/>
    <property type="evidence" value="ECO:0007669"/>
    <property type="project" value="UniProtKB-UniRule"/>
</dbReference>
<comment type="similarity">
    <text evidence="3 11">Belongs to the NadD family.</text>
</comment>
<evidence type="ECO:0000313" key="13">
    <source>
        <dbReference type="EMBL" id="BCD98602.1"/>
    </source>
</evidence>
<evidence type="ECO:0000256" key="9">
    <source>
        <dbReference type="ARBA" id="ARBA00023027"/>
    </source>
</evidence>